<feature type="coiled-coil region" evidence="1">
    <location>
        <begin position="180"/>
        <end position="478"/>
    </location>
</feature>
<evidence type="ECO:0000313" key="3">
    <source>
        <dbReference type="RefSeq" id="XP_072857755.1"/>
    </source>
</evidence>
<dbReference type="PANTHER" id="PTHR35970">
    <property type="entry name" value="SODIUM CHANNEL AND CLATHRIN LINKER 1"/>
    <property type="match status" value="1"/>
</dbReference>
<evidence type="ECO:0000256" key="1">
    <source>
        <dbReference type="SAM" id="Coils"/>
    </source>
</evidence>
<name>A0ABM5GJC3_9SAUR</name>
<keyword evidence="3" id="KW-0407">Ion channel</keyword>
<dbReference type="PANTHER" id="PTHR35970:SF1">
    <property type="entry name" value="SODIUM CHANNEL AND CLATHRIN LINKER 1"/>
    <property type="match status" value="1"/>
</dbReference>
<sequence length="700" mass="82358">MPEAASRVSPLLLPVRRRKEEDRREQQKNMSEVDNAMESWLTDQSLAFPLVAEYDKHLEEMNGQLKYCQMQMKEMRIKLEQVIKENERLHEELKEAIEKQLEALPSGSTSGDGAYIDENLMKNLQEQLQLANKEKEHVLELWQTVSLELERLQHKYQERMTEAQIHIVEGRKQKDQLTSFQQLTRQLHLANEKMESMNQVFLKTVREQNAELEHLRKQQRQSKVDLRTAASKADEMTRLTEDLRAQIARREEDVLATQRREDASDKRVQQLQSKIKQLETRLCLVTKESEQLRTERTTLEKQIQELQKKCADLEKEKYNAVGKVRDSLQLLEEANLQASQAMIAQKQKEEEIRNMKEGFSQLVQNVALRTKKEIEDEKKRRTIQISRLSKECTALQLECGEKQSQIERAIREKRAVEEELEKIYREGRGNEGDYRKLEELHQRCLIAERAKDDLQLSLQKAQNKIKQQEMNYEEEIGRCQEMIHSLQSILDSSRQNCGSIGEECLKLQQENEQFKKEMEDLRRLATEAQQTAKLKISTMKNEHLIKEHGFEVRLKEMEDVNQNSIAELRGLLIAQQKATNRWKEETKKLTEITEARMNNLKSELNRQKNHTQELLCQLERANTKVIEEWIPRYTGTENGHRMEDLRWTNEKLMLEHQEKVSRLQSRLSQAEERAATATQQLSALSMQKKKAASLLELENI</sequence>
<evidence type="ECO:0000313" key="2">
    <source>
        <dbReference type="Proteomes" id="UP001652642"/>
    </source>
</evidence>
<keyword evidence="2" id="KW-1185">Reference proteome</keyword>
<dbReference type="Gene3D" id="1.20.5.340">
    <property type="match status" value="1"/>
</dbReference>
<proteinExistence type="predicted"/>
<reference evidence="3" key="1">
    <citation type="submission" date="2025-08" db="UniProtKB">
        <authorList>
            <consortium name="RefSeq"/>
        </authorList>
    </citation>
    <scope>IDENTIFICATION</scope>
</reference>
<feature type="coiled-coil region" evidence="1">
    <location>
        <begin position="653"/>
        <end position="687"/>
    </location>
</feature>
<organism evidence="2 3">
    <name type="scientific">Pogona vitticeps</name>
    <name type="common">central bearded dragon</name>
    <dbReference type="NCBI Taxonomy" id="103695"/>
    <lineage>
        <taxon>Eukaryota</taxon>
        <taxon>Metazoa</taxon>
        <taxon>Chordata</taxon>
        <taxon>Craniata</taxon>
        <taxon>Vertebrata</taxon>
        <taxon>Euteleostomi</taxon>
        <taxon>Lepidosauria</taxon>
        <taxon>Squamata</taxon>
        <taxon>Bifurcata</taxon>
        <taxon>Unidentata</taxon>
        <taxon>Episquamata</taxon>
        <taxon>Toxicofera</taxon>
        <taxon>Iguania</taxon>
        <taxon>Acrodonta</taxon>
        <taxon>Agamidae</taxon>
        <taxon>Amphibolurinae</taxon>
        <taxon>Pogona</taxon>
    </lineage>
</organism>
<gene>
    <name evidence="3" type="primary">SCLT1</name>
</gene>
<keyword evidence="1" id="KW-0175">Coiled coil</keyword>
<dbReference type="InterPro" id="IPR038911">
    <property type="entry name" value="SCLT1"/>
</dbReference>
<feature type="coiled-coil region" evidence="1">
    <location>
        <begin position="72"/>
        <end position="141"/>
    </location>
</feature>
<feature type="coiled-coil region" evidence="1">
    <location>
        <begin position="504"/>
        <end position="531"/>
    </location>
</feature>
<keyword evidence="3" id="KW-0406">Ion transport</keyword>
<dbReference type="RefSeq" id="XP_072857755.1">
    <property type="nucleotide sequence ID" value="XM_073001654.1"/>
</dbReference>
<accession>A0ABM5GJC3</accession>
<protein>
    <submittedName>
        <fullName evidence="3">Sodium channel and clathrin linker 1 isoform X1</fullName>
    </submittedName>
</protein>
<dbReference type="GeneID" id="110072851"/>
<dbReference type="Proteomes" id="UP001652642">
    <property type="component" value="Chromosome 5"/>
</dbReference>
<feature type="coiled-coil region" evidence="1">
    <location>
        <begin position="583"/>
        <end position="624"/>
    </location>
</feature>
<dbReference type="GO" id="GO:0034220">
    <property type="term" value="P:monoatomic ion transmembrane transport"/>
    <property type="evidence" value="ECO:0007669"/>
    <property type="project" value="UniProtKB-KW"/>
</dbReference>
<keyword evidence="3" id="KW-0813">Transport</keyword>